<dbReference type="Proteomes" id="UP001500449">
    <property type="component" value="Unassembled WGS sequence"/>
</dbReference>
<keyword evidence="2" id="KW-1185">Reference proteome</keyword>
<reference evidence="1 2" key="1">
    <citation type="journal article" date="2019" name="Int. J. Syst. Evol. Microbiol.">
        <title>The Global Catalogue of Microorganisms (GCM) 10K type strain sequencing project: providing services to taxonomists for standard genome sequencing and annotation.</title>
        <authorList>
            <consortium name="The Broad Institute Genomics Platform"/>
            <consortium name="The Broad Institute Genome Sequencing Center for Infectious Disease"/>
            <person name="Wu L."/>
            <person name="Ma J."/>
        </authorList>
    </citation>
    <scope>NUCLEOTIDE SEQUENCE [LARGE SCALE GENOMIC DNA]</scope>
    <source>
        <strain evidence="1 2">JCM 16009</strain>
    </source>
</reference>
<protein>
    <submittedName>
        <fullName evidence="1">OsmC family protein</fullName>
    </submittedName>
</protein>
<dbReference type="PANTHER" id="PTHR42830">
    <property type="entry name" value="OSMOTICALLY INDUCIBLE FAMILY PROTEIN"/>
    <property type="match status" value="1"/>
</dbReference>
<dbReference type="InterPro" id="IPR003718">
    <property type="entry name" value="OsmC/Ohr_fam"/>
</dbReference>
<dbReference type="Gene3D" id="3.30.300.20">
    <property type="match status" value="1"/>
</dbReference>
<proteinExistence type="predicted"/>
<dbReference type="Pfam" id="PF02566">
    <property type="entry name" value="OsmC"/>
    <property type="match status" value="1"/>
</dbReference>
<organism evidence="1 2">
    <name type="scientific">Pseudonocardia ailaonensis</name>
    <dbReference type="NCBI Taxonomy" id="367279"/>
    <lineage>
        <taxon>Bacteria</taxon>
        <taxon>Bacillati</taxon>
        <taxon>Actinomycetota</taxon>
        <taxon>Actinomycetes</taxon>
        <taxon>Pseudonocardiales</taxon>
        <taxon>Pseudonocardiaceae</taxon>
        <taxon>Pseudonocardia</taxon>
    </lineage>
</organism>
<evidence type="ECO:0000313" key="2">
    <source>
        <dbReference type="Proteomes" id="UP001500449"/>
    </source>
</evidence>
<evidence type="ECO:0000313" key="1">
    <source>
        <dbReference type="EMBL" id="GAA1880452.1"/>
    </source>
</evidence>
<sequence>MAVGAFGSYARPMGRTHGYEIALRWTGDRTADYRSYSRGNEVTAPGKPVLVGSADPAFGGDASRWNPEELLVAALAQCHMLTYLALCARDGIVVTGYTDEASGTMEEEPGNTGRITEVVLRPSVTVADGAAVAKAEALHGVAGRECFLARSMAFPVRHRPVVSA</sequence>
<dbReference type="InterPro" id="IPR036102">
    <property type="entry name" value="OsmC/Ohrsf"/>
</dbReference>
<gene>
    <name evidence="1" type="ORF">GCM10009836_72190</name>
</gene>
<dbReference type="InterPro" id="IPR052707">
    <property type="entry name" value="OsmC_Ohr_Peroxiredoxin"/>
</dbReference>
<dbReference type="SUPFAM" id="SSF82784">
    <property type="entry name" value="OsmC-like"/>
    <property type="match status" value="1"/>
</dbReference>
<name>A0ABN2NSJ4_9PSEU</name>
<dbReference type="EMBL" id="BAAAQK010000032">
    <property type="protein sequence ID" value="GAA1880452.1"/>
    <property type="molecule type" value="Genomic_DNA"/>
</dbReference>
<comment type="caution">
    <text evidence="1">The sequence shown here is derived from an EMBL/GenBank/DDBJ whole genome shotgun (WGS) entry which is preliminary data.</text>
</comment>
<dbReference type="InterPro" id="IPR015946">
    <property type="entry name" value="KH_dom-like_a/b"/>
</dbReference>
<accession>A0ABN2NSJ4</accession>
<dbReference type="PANTHER" id="PTHR42830:SF2">
    <property type="entry name" value="OSMC_OHR FAMILY PROTEIN"/>
    <property type="match status" value="1"/>
</dbReference>